<name>A0A9P5MTK8_9AGAM</name>
<comment type="caution">
    <text evidence="2">The sequence shown here is derived from an EMBL/GenBank/DDBJ whole genome shotgun (WGS) entry which is preliminary data.</text>
</comment>
<sequence>MTVATPTVLPRPPLFPTLMPRPQQPYPTPLAIPGRRAGRLILRRDLVQEMDDLSDEEAELEDTQTLEVKNRGYGFLVPIGKMLTQHEEKNDADDGSDVDESARSSHPESPTDEGDIDGEGEGEGEGDEDEDGGMDLDAEIEDMDEDVANTTAETEDLEDIDELEAGELDE</sequence>
<dbReference type="AlphaFoldDB" id="A0A9P5MTK8"/>
<evidence type="ECO:0000313" key="3">
    <source>
        <dbReference type="Proteomes" id="UP000759537"/>
    </source>
</evidence>
<proteinExistence type="predicted"/>
<feature type="compositionally biased region" description="Acidic residues" evidence="1">
    <location>
        <begin position="110"/>
        <end position="170"/>
    </location>
</feature>
<reference evidence="2" key="1">
    <citation type="submission" date="2019-10" db="EMBL/GenBank/DDBJ databases">
        <authorList>
            <consortium name="DOE Joint Genome Institute"/>
            <person name="Kuo A."/>
            <person name="Miyauchi S."/>
            <person name="Kiss E."/>
            <person name="Drula E."/>
            <person name="Kohler A."/>
            <person name="Sanchez-Garcia M."/>
            <person name="Andreopoulos B."/>
            <person name="Barry K.W."/>
            <person name="Bonito G."/>
            <person name="Buee M."/>
            <person name="Carver A."/>
            <person name="Chen C."/>
            <person name="Cichocki N."/>
            <person name="Clum A."/>
            <person name="Culley D."/>
            <person name="Crous P.W."/>
            <person name="Fauchery L."/>
            <person name="Girlanda M."/>
            <person name="Hayes R."/>
            <person name="Keri Z."/>
            <person name="LaButti K."/>
            <person name="Lipzen A."/>
            <person name="Lombard V."/>
            <person name="Magnuson J."/>
            <person name="Maillard F."/>
            <person name="Morin E."/>
            <person name="Murat C."/>
            <person name="Nolan M."/>
            <person name="Ohm R."/>
            <person name="Pangilinan J."/>
            <person name="Pereira M."/>
            <person name="Perotto S."/>
            <person name="Peter M."/>
            <person name="Riley R."/>
            <person name="Sitrit Y."/>
            <person name="Stielow B."/>
            <person name="Szollosi G."/>
            <person name="Zifcakova L."/>
            <person name="Stursova M."/>
            <person name="Spatafora J.W."/>
            <person name="Tedersoo L."/>
            <person name="Vaario L.-M."/>
            <person name="Yamada A."/>
            <person name="Yan M."/>
            <person name="Wang P."/>
            <person name="Xu J."/>
            <person name="Bruns T."/>
            <person name="Baldrian P."/>
            <person name="Vilgalys R."/>
            <person name="Henrissat B."/>
            <person name="Grigoriev I.V."/>
            <person name="Hibbett D."/>
            <person name="Nagy L.G."/>
            <person name="Martin F.M."/>
        </authorList>
    </citation>
    <scope>NUCLEOTIDE SEQUENCE</scope>
    <source>
        <strain evidence="2">Prilba</strain>
    </source>
</reference>
<dbReference type="OrthoDB" id="3267661at2759"/>
<protein>
    <submittedName>
        <fullName evidence="2">Uncharacterized protein</fullName>
    </submittedName>
</protein>
<feature type="compositionally biased region" description="Acidic residues" evidence="1">
    <location>
        <begin position="90"/>
        <end position="99"/>
    </location>
</feature>
<accession>A0A9P5MTK8</accession>
<dbReference type="EMBL" id="WHVB01000011">
    <property type="protein sequence ID" value="KAF8478447.1"/>
    <property type="molecule type" value="Genomic_DNA"/>
</dbReference>
<organism evidence="2 3">
    <name type="scientific">Russula ochroleuca</name>
    <dbReference type="NCBI Taxonomy" id="152965"/>
    <lineage>
        <taxon>Eukaryota</taxon>
        <taxon>Fungi</taxon>
        <taxon>Dikarya</taxon>
        <taxon>Basidiomycota</taxon>
        <taxon>Agaricomycotina</taxon>
        <taxon>Agaricomycetes</taxon>
        <taxon>Russulales</taxon>
        <taxon>Russulaceae</taxon>
        <taxon>Russula</taxon>
    </lineage>
</organism>
<reference evidence="2" key="2">
    <citation type="journal article" date="2020" name="Nat. Commun.">
        <title>Large-scale genome sequencing of mycorrhizal fungi provides insights into the early evolution of symbiotic traits.</title>
        <authorList>
            <person name="Miyauchi S."/>
            <person name="Kiss E."/>
            <person name="Kuo A."/>
            <person name="Drula E."/>
            <person name="Kohler A."/>
            <person name="Sanchez-Garcia M."/>
            <person name="Morin E."/>
            <person name="Andreopoulos B."/>
            <person name="Barry K.W."/>
            <person name="Bonito G."/>
            <person name="Buee M."/>
            <person name="Carver A."/>
            <person name="Chen C."/>
            <person name="Cichocki N."/>
            <person name="Clum A."/>
            <person name="Culley D."/>
            <person name="Crous P.W."/>
            <person name="Fauchery L."/>
            <person name="Girlanda M."/>
            <person name="Hayes R.D."/>
            <person name="Keri Z."/>
            <person name="LaButti K."/>
            <person name="Lipzen A."/>
            <person name="Lombard V."/>
            <person name="Magnuson J."/>
            <person name="Maillard F."/>
            <person name="Murat C."/>
            <person name="Nolan M."/>
            <person name="Ohm R.A."/>
            <person name="Pangilinan J."/>
            <person name="Pereira M.F."/>
            <person name="Perotto S."/>
            <person name="Peter M."/>
            <person name="Pfister S."/>
            <person name="Riley R."/>
            <person name="Sitrit Y."/>
            <person name="Stielow J.B."/>
            <person name="Szollosi G."/>
            <person name="Zifcakova L."/>
            <person name="Stursova M."/>
            <person name="Spatafora J.W."/>
            <person name="Tedersoo L."/>
            <person name="Vaario L.M."/>
            <person name="Yamada A."/>
            <person name="Yan M."/>
            <person name="Wang P."/>
            <person name="Xu J."/>
            <person name="Bruns T."/>
            <person name="Baldrian P."/>
            <person name="Vilgalys R."/>
            <person name="Dunand C."/>
            <person name="Henrissat B."/>
            <person name="Grigoriev I.V."/>
            <person name="Hibbett D."/>
            <person name="Nagy L.G."/>
            <person name="Martin F.M."/>
        </authorList>
    </citation>
    <scope>NUCLEOTIDE SEQUENCE</scope>
    <source>
        <strain evidence="2">Prilba</strain>
    </source>
</reference>
<gene>
    <name evidence="2" type="ORF">DFH94DRAFT_682885</name>
</gene>
<feature type="region of interest" description="Disordered" evidence="1">
    <location>
        <begin position="84"/>
        <end position="170"/>
    </location>
</feature>
<dbReference type="Proteomes" id="UP000759537">
    <property type="component" value="Unassembled WGS sequence"/>
</dbReference>
<evidence type="ECO:0000256" key="1">
    <source>
        <dbReference type="SAM" id="MobiDB-lite"/>
    </source>
</evidence>
<keyword evidence="3" id="KW-1185">Reference proteome</keyword>
<evidence type="ECO:0000313" key="2">
    <source>
        <dbReference type="EMBL" id="KAF8478447.1"/>
    </source>
</evidence>
<feature type="region of interest" description="Disordered" evidence="1">
    <location>
        <begin position="1"/>
        <end position="32"/>
    </location>
</feature>